<dbReference type="AlphaFoldDB" id="D3G1E6"/>
<evidence type="ECO:0000313" key="2">
    <source>
        <dbReference type="Proteomes" id="UP000001544"/>
    </source>
</evidence>
<protein>
    <submittedName>
        <fullName evidence="1">Uncharacterized protein</fullName>
    </submittedName>
</protein>
<dbReference type="KEGG" id="bpf:BpOF4_20884"/>
<geneLocation type="plasmid" evidence="1 2">
    <name>pBpOF4-01</name>
</geneLocation>
<accession>D3G1E6</accession>
<reference evidence="1 2" key="1">
    <citation type="journal article" date="2011" name="Environ. Microbiol.">
        <title>Genome of alkaliphilic Bacillus pseudofirmus OF4 reveals adaptations that support the ability to grow in an external pH range from 7.5 to 11.4.</title>
        <authorList>
            <person name="Janto B."/>
            <person name="Ahmed A."/>
            <person name="Ito M."/>
            <person name="Liu J."/>
            <person name="Hicks D.B."/>
            <person name="Pagni S."/>
            <person name="Fackelmayer O.J."/>
            <person name="Smith T.A."/>
            <person name="Earl J."/>
            <person name="Elbourne L.D."/>
            <person name="Hassan K."/>
            <person name="Paulsen I.T."/>
            <person name="Kolsto A.B."/>
            <person name="Tourasse N.J."/>
            <person name="Ehrlich G.D."/>
            <person name="Boissy R."/>
            <person name="Ivey D.M."/>
            <person name="Li G."/>
            <person name="Xue Y."/>
            <person name="Ma Y."/>
            <person name="Hu F.Z."/>
            <person name="Krulwich T.A."/>
        </authorList>
    </citation>
    <scope>NUCLEOTIDE SEQUENCE [LARGE SCALE GENOMIC DNA]</scope>
    <source>
        <strain evidence="2">ATCC BAA-2126 / JCM 17055 / OF4</strain>
    </source>
</reference>
<name>D3G1E6_ALKPO</name>
<keyword evidence="1" id="KW-0614">Plasmid</keyword>
<proteinExistence type="predicted"/>
<dbReference type="RefSeq" id="WP_012961084.1">
    <property type="nucleotide sequence ID" value="NC_013792.1"/>
</dbReference>
<dbReference type="Proteomes" id="UP000001544">
    <property type="component" value="Plasmid pBpOF4-01"/>
</dbReference>
<sequence length="57" mass="6654">MYGMTWKDLVNKYFPNATSNECESILWSETSFPIGSVSCIEKQLKDFHMKSMEKIKT</sequence>
<dbReference type="EMBL" id="CP001879">
    <property type="protein sequence ID" value="ADC52172.1"/>
    <property type="molecule type" value="Genomic_DNA"/>
</dbReference>
<keyword evidence="2" id="KW-1185">Reference proteome</keyword>
<evidence type="ECO:0000313" key="1">
    <source>
        <dbReference type="EMBL" id="ADC52172.1"/>
    </source>
</evidence>
<organism evidence="1 2">
    <name type="scientific">Alkalihalophilus pseudofirmus (strain ATCC BAA-2126 / JCM 17055 / OF4)</name>
    <name type="common">Bacillus pseudofirmus</name>
    <dbReference type="NCBI Taxonomy" id="398511"/>
    <lineage>
        <taxon>Bacteria</taxon>
        <taxon>Bacillati</taxon>
        <taxon>Bacillota</taxon>
        <taxon>Bacilli</taxon>
        <taxon>Bacillales</taxon>
        <taxon>Bacillaceae</taxon>
        <taxon>Alkalihalophilus</taxon>
    </lineage>
</organism>
<dbReference type="HOGENOM" id="CLU_2987130_0_0_9"/>
<gene>
    <name evidence="1" type="ordered locus">BpOF4_20884</name>
</gene>
<dbReference type="eggNOG" id="ENOG5030EDR">
    <property type="taxonomic scope" value="Bacteria"/>
</dbReference>